<gene>
    <name evidence="2" type="ORF">S01H1_36376</name>
</gene>
<proteinExistence type="predicted"/>
<feature type="compositionally biased region" description="Basic residues" evidence="1">
    <location>
        <begin position="41"/>
        <end position="55"/>
    </location>
</feature>
<feature type="non-terminal residue" evidence="2">
    <location>
        <position position="1"/>
    </location>
</feature>
<evidence type="ECO:0000256" key="1">
    <source>
        <dbReference type="SAM" id="MobiDB-lite"/>
    </source>
</evidence>
<evidence type="ECO:0000313" key="2">
    <source>
        <dbReference type="EMBL" id="GAG03981.1"/>
    </source>
</evidence>
<sequence length="77" mass="8716">ERMREEMVRNGSLAQFSLEVRQNKCIAKLLETAQITEKKPEKKVKKTRKTAKKSAKKTDEKAAGAEKNNPKKTQSNG</sequence>
<reference evidence="2" key="1">
    <citation type="journal article" date="2014" name="Front. Microbiol.">
        <title>High frequency of phylogenetically diverse reductive dehalogenase-homologous genes in deep subseafloor sedimentary metagenomes.</title>
        <authorList>
            <person name="Kawai M."/>
            <person name="Futagami T."/>
            <person name="Toyoda A."/>
            <person name="Takaki Y."/>
            <person name="Nishi S."/>
            <person name="Hori S."/>
            <person name="Arai W."/>
            <person name="Tsubouchi T."/>
            <person name="Morono Y."/>
            <person name="Uchiyama I."/>
            <person name="Ito T."/>
            <person name="Fujiyama A."/>
            <person name="Inagaki F."/>
            <person name="Takami H."/>
        </authorList>
    </citation>
    <scope>NUCLEOTIDE SEQUENCE</scope>
    <source>
        <strain evidence="2">Expedition CK06-06</strain>
    </source>
</reference>
<accession>X0VTY7</accession>
<name>X0VTY7_9ZZZZ</name>
<feature type="region of interest" description="Disordered" evidence="1">
    <location>
        <begin position="36"/>
        <end position="77"/>
    </location>
</feature>
<dbReference type="EMBL" id="BARS01022784">
    <property type="protein sequence ID" value="GAG03981.1"/>
    <property type="molecule type" value="Genomic_DNA"/>
</dbReference>
<protein>
    <recommendedName>
        <fullName evidence="3">Trigger factor C-terminal domain-containing protein</fullName>
    </recommendedName>
</protein>
<organism evidence="2">
    <name type="scientific">marine sediment metagenome</name>
    <dbReference type="NCBI Taxonomy" id="412755"/>
    <lineage>
        <taxon>unclassified sequences</taxon>
        <taxon>metagenomes</taxon>
        <taxon>ecological metagenomes</taxon>
    </lineage>
</organism>
<comment type="caution">
    <text evidence="2">The sequence shown here is derived from an EMBL/GenBank/DDBJ whole genome shotgun (WGS) entry which is preliminary data.</text>
</comment>
<dbReference type="AlphaFoldDB" id="X0VTY7"/>
<evidence type="ECO:0008006" key="3">
    <source>
        <dbReference type="Google" id="ProtNLM"/>
    </source>
</evidence>